<dbReference type="AlphaFoldDB" id="A0AAW1P1C6"/>
<name>A0AAW1P1C6_9CHLO</name>
<gene>
    <name evidence="1" type="ORF">WJX73_008747</name>
</gene>
<dbReference type="EMBL" id="JALJOQ010000068">
    <property type="protein sequence ID" value="KAK9802753.1"/>
    <property type="molecule type" value="Genomic_DNA"/>
</dbReference>
<proteinExistence type="predicted"/>
<sequence>MPPQSSAPNPAAFFDSSDDAVTRTRLDSLLRYASMAPQPSLASAVLDPTKKYGVLGSRSPSALSNPDEFEAAQNETQLFLCGRPPQLMGLPAALESPIFGRVIDNASTIRPTRADCQAAGQLQSAVDEGCKLEQTLPGRLLGIVRQHLGPPAFDRFAPAGNLANAQTDGTWADPDRKWAAAWMQIRRTVGALPSDPWLQLQACFYVYVNQEHHKRAGDYHWPALGLDISPPIIQLSALFFSDRPHCEVLGFPYSASNRLNSQRPMSDALSRLLAAWKLGSQQCKAEAEAWLSGSHPPILQGAAFAPYPLRNPDQ</sequence>
<reference evidence="1 2" key="1">
    <citation type="journal article" date="2024" name="Nat. Commun.">
        <title>Phylogenomics reveals the evolutionary origins of lichenization in chlorophyte algae.</title>
        <authorList>
            <person name="Puginier C."/>
            <person name="Libourel C."/>
            <person name="Otte J."/>
            <person name="Skaloud P."/>
            <person name="Haon M."/>
            <person name="Grisel S."/>
            <person name="Petersen M."/>
            <person name="Berrin J.G."/>
            <person name="Delaux P.M."/>
            <person name="Dal Grande F."/>
            <person name="Keller J."/>
        </authorList>
    </citation>
    <scope>NUCLEOTIDE SEQUENCE [LARGE SCALE GENOMIC DNA]</scope>
    <source>
        <strain evidence="1 2">SAG 2036</strain>
    </source>
</reference>
<comment type="caution">
    <text evidence="1">The sequence shown here is derived from an EMBL/GenBank/DDBJ whole genome shotgun (WGS) entry which is preliminary data.</text>
</comment>
<organism evidence="1 2">
    <name type="scientific">Symbiochloris irregularis</name>
    <dbReference type="NCBI Taxonomy" id="706552"/>
    <lineage>
        <taxon>Eukaryota</taxon>
        <taxon>Viridiplantae</taxon>
        <taxon>Chlorophyta</taxon>
        <taxon>core chlorophytes</taxon>
        <taxon>Trebouxiophyceae</taxon>
        <taxon>Trebouxiales</taxon>
        <taxon>Trebouxiaceae</taxon>
        <taxon>Symbiochloris</taxon>
    </lineage>
</organism>
<dbReference type="Proteomes" id="UP001465755">
    <property type="component" value="Unassembled WGS sequence"/>
</dbReference>
<accession>A0AAW1P1C6</accession>
<evidence type="ECO:0000313" key="1">
    <source>
        <dbReference type="EMBL" id="KAK9802753.1"/>
    </source>
</evidence>
<keyword evidence="2" id="KW-1185">Reference proteome</keyword>
<protein>
    <submittedName>
        <fullName evidence="1">Uncharacterized protein</fullName>
    </submittedName>
</protein>
<evidence type="ECO:0000313" key="2">
    <source>
        <dbReference type="Proteomes" id="UP001465755"/>
    </source>
</evidence>